<comment type="caution">
    <text evidence="1">The sequence shown here is derived from an EMBL/GenBank/DDBJ whole genome shotgun (WGS) entry which is preliminary data.</text>
</comment>
<dbReference type="GO" id="GO:0050308">
    <property type="term" value="F:sugar-phosphatase activity"/>
    <property type="evidence" value="ECO:0007669"/>
    <property type="project" value="TreeGrafter"/>
</dbReference>
<dbReference type="SUPFAM" id="SSF56784">
    <property type="entry name" value="HAD-like"/>
    <property type="match status" value="1"/>
</dbReference>
<dbReference type="SFLD" id="SFLDG01129">
    <property type="entry name" value="C1.5:_HAD__Beta-PGM__Phosphata"/>
    <property type="match status" value="1"/>
</dbReference>
<dbReference type="SFLD" id="SFLDS00003">
    <property type="entry name" value="Haloacid_Dehalogenase"/>
    <property type="match status" value="1"/>
</dbReference>
<dbReference type="NCBIfam" id="TIGR01509">
    <property type="entry name" value="HAD-SF-IA-v3"/>
    <property type="match status" value="1"/>
</dbReference>
<protein>
    <recommendedName>
        <fullName evidence="3">Glycerol 3-phosphatase 1</fullName>
    </recommendedName>
</protein>
<dbReference type="InterPro" id="IPR023198">
    <property type="entry name" value="PGP-like_dom2"/>
</dbReference>
<dbReference type="STRING" id="1325735.A0A428T3D4"/>
<keyword evidence="2" id="KW-1185">Reference proteome</keyword>
<dbReference type="EMBL" id="NKCK01000138">
    <property type="protein sequence ID" value="RSL96470.1"/>
    <property type="molecule type" value="Genomic_DNA"/>
</dbReference>
<dbReference type="Pfam" id="PF00702">
    <property type="entry name" value="Hydrolase"/>
    <property type="match status" value="1"/>
</dbReference>
<organism evidence="1 2">
    <name type="scientific">Fusarium oligoseptatum</name>
    <dbReference type="NCBI Taxonomy" id="2604345"/>
    <lineage>
        <taxon>Eukaryota</taxon>
        <taxon>Fungi</taxon>
        <taxon>Dikarya</taxon>
        <taxon>Ascomycota</taxon>
        <taxon>Pezizomycotina</taxon>
        <taxon>Sordariomycetes</taxon>
        <taxon>Hypocreomycetidae</taxon>
        <taxon>Hypocreales</taxon>
        <taxon>Nectriaceae</taxon>
        <taxon>Fusarium</taxon>
        <taxon>Fusarium solani species complex</taxon>
    </lineage>
</organism>
<dbReference type="InterPro" id="IPR036412">
    <property type="entry name" value="HAD-like_sf"/>
</dbReference>
<dbReference type="PANTHER" id="PTHR43481:SF4">
    <property type="entry name" value="GLYCEROL-1-PHOSPHATE PHOSPHOHYDROLASE 1-RELATED"/>
    <property type="match status" value="1"/>
</dbReference>
<dbReference type="Gene3D" id="3.40.50.1000">
    <property type="entry name" value="HAD superfamily/HAD-like"/>
    <property type="match status" value="1"/>
</dbReference>
<accession>A0A428T3D4</accession>
<dbReference type="PANTHER" id="PTHR43481">
    <property type="entry name" value="FRUCTOSE-1-PHOSPHATE PHOSPHATASE"/>
    <property type="match status" value="1"/>
</dbReference>
<name>A0A428T3D4_9HYPO</name>
<evidence type="ECO:0000313" key="2">
    <source>
        <dbReference type="Proteomes" id="UP000287144"/>
    </source>
</evidence>
<dbReference type="AlphaFoldDB" id="A0A428T3D4"/>
<dbReference type="InterPro" id="IPR051806">
    <property type="entry name" value="HAD-like_SPP"/>
</dbReference>
<proteinExistence type="predicted"/>
<reference evidence="1 2" key="1">
    <citation type="submission" date="2017-06" db="EMBL/GenBank/DDBJ databases">
        <title>Comparative genomic analysis of Ambrosia Fusariam Clade fungi.</title>
        <authorList>
            <person name="Stajich J.E."/>
            <person name="Carrillo J."/>
            <person name="Kijimoto T."/>
            <person name="Eskalen A."/>
            <person name="O'Donnell K."/>
            <person name="Kasson M."/>
        </authorList>
    </citation>
    <scope>NUCLEOTIDE SEQUENCE [LARGE SCALE GENOMIC DNA]</scope>
    <source>
        <strain evidence="1 2">NRRL62579</strain>
    </source>
</reference>
<dbReference type="Gene3D" id="1.10.150.240">
    <property type="entry name" value="Putative phosphatase, domain 2"/>
    <property type="match status" value="1"/>
</dbReference>
<dbReference type="InterPro" id="IPR023214">
    <property type="entry name" value="HAD_sf"/>
</dbReference>
<evidence type="ECO:0008006" key="3">
    <source>
        <dbReference type="Google" id="ProtNLM"/>
    </source>
</evidence>
<sequence length="242" mass="26789">MNRHQAAEYHREEAIFDGLLVDLDGTLIDSTESVVKHWADVGKKINVDPKVILETSHGRRSLDVLQVVAPNFANWDFVRSIEGVIPVRYGHLAKEIPGAIDFLSDLAAHSVPWALVTSSTLPLVQQWRETRKLPLPTAPELLVTAESVEKGKPDPAAYVLGRERLHMVDERFDILVIEDSPAGIAAGKAAGCKVIGLLTSHSYEQIASSAPDWILQDLRSIKMLGNMDKKVVVEMFKIKVEN</sequence>
<gene>
    <name evidence="1" type="ORF">CEP52_011432</name>
</gene>
<dbReference type="Proteomes" id="UP000287144">
    <property type="component" value="Unassembled WGS sequence"/>
</dbReference>
<dbReference type="InterPro" id="IPR006439">
    <property type="entry name" value="HAD-SF_hydro_IA"/>
</dbReference>
<evidence type="ECO:0000313" key="1">
    <source>
        <dbReference type="EMBL" id="RSL96470.1"/>
    </source>
</evidence>